<organism evidence="3 4">
    <name type="scientific">Haloferula chungangensis</name>
    <dbReference type="NCBI Taxonomy" id="1048331"/>
    <lineage>
        <taxon>Bacteria</taxon>
        <taxon>Pseudomonadati</taxon>
        <taxon>Verrucomicrobiota</taxon>
        <taxon>Verrucomicrobiia</taxon>
        <taxon>Verrucomicrobiales</taxon>
        <taxon>Verrucomicrobiaceae</taxon>
        <taxon>Haloferula</taxon>
    </lineage>
</organism>
<dbReference type="PANTHER" id="PTHR43031:SF1">
    <property type="entry name" value="PYRIDINE NUCLEOTIDE-DISULPHIDE OXIDOREDUCTASE"/>
    <property type="match status" value="1"/>
</dbReference>
<proteinExistence type="predicted"/>
<evidence type="ECO:0000313" key="4">
    <source>
        <dbReference type="Proteomes" id="UP001596472"/>
    </source>
</evidence>
<dbReference type="Gene3D" id="6.10.140.1340">
    <property type="match status" value="1"/>
</dbReference>
<sequence length="187" mass="20089">MSTSQTPCIPPQAAFEQCREGKKVILDVRTEVEFAEKHLANSKHLPLDRLEGSLNQLDPSKHHYLLCLGGKRAAKAAEILSQNGFENLTIIDGGIDAWERGGLPVEHSARKVLPLMRQVQLVIGVLALTGSLLAIFINPLFAILPAFLGAGLTLAGSTGWCGLALLLARMPWNRSITPCGASCSTEP</sequence>
<dbReference type="Gene3D" id="3.40.250.10">
    <property type="entry name" value="Rhodanese-like domain"/>
    <property type="match status" value="1"/>
</dbReference>
<feature type="transmembrane region" description="Helical" evidence="1">
    <location>
        <begin position="119"/>
        <end position="137"/>
    </location>
</feature>
<keyword evidence="1" id="KW-1133">Transmembrane helix</keyword>
<dbReference type="PROSITE" id="PS50206">
    <property type="entry name" value="RHODANESE_3"/>
    <property type="match status" value="1"/>
</dbReference>
<dbReference type="RefSeq" id="WP_379715783.1">
    <property type="nucleotide sequence ID" value="NZ_JBHTBS010000014.1"/>
</dbReference>
<keyword evidence="4" id="KW-1185">Reference proteome</keyword>
<name>A0ABW2LCG9_9BACT</name>
<dbReference type="SUPFAM" id="SSF52821">
    <property type="entry name" value="Rhodanese/Cell cycle control phosphatase"/>
    <property type="match status" value="1"/>
</dbReference>
<gene>
    <name evidence="3" type="ORF">ACFQY0_18930</name>
</gene>
<dbReference type="EMBL" id="JBHTBS010000014">
    <property type="protein sequence ID" value="MFC7339275.1"/>
    <property type="molecule type" value="Genomic_DNA"/>
</dbReference>
<reference evidence="4" key="1">
    <citation type="journal article" date="2019" name="Int. J. Syst. Evol. Microbiol.">
        <title>The Global Catalogue of Microorganisms (GCM) 10K type strain sequencing project: providing services to taxonomists for standard genome sequencing and annotation.</title>
        <authorList>
            <consortium name="The Broad Institute Genomics Platform"/>
            <consortium name="The Broad Institute Genome Sequencing Center for Infectious Disease"/>
            <person name="Wu L."/>
            <person name="Ma J."/>
        </authorList>
    </citation>
    <scope>NUCLEOTIDE SEQUENCE [LARGE SCALE GENOMIC DNA]</scope>
    <source>
        <strain evidence="4">CGMCC 4.1467</strain>
    </source>
</reference>
<keyword evidence="1" id="KW-0812">Transmembrane</keyword>
<dbReference type="Pfam" id="PF00581">
    <property type="entry name" value="Rhodanese"/>
    <property type="match status" value="1"/>
</dbReference>
<protein>
    <submittedName>
        <fullName evidence="3">Rhodanese-like domain-containing protein</fullName>
    </submittedName>
</protein>
<dbReference type="Proteomes" id="UP001596472">
    <property type="component" value="Unassembled WGS sequence"/>
</dbReference>
<dbReference type="InterPro" id="IPR050229">
    <property type="entry name" value="GlpE_sulfurtransferase"/>
</dbReference>
<evidence type="ECO:0000256" key="1">
    <source>
        <dbReference type="SAM" id="Phobius"/>
    </source>
</evidence>
<accession>A0ABW2LCG9</accession>
<evidence type="ECO:0000259" key="2">
    <source>
        <dbReference type="PROSITE" id="PS50206"/>
    </source>
</evidence>
<dbReference type="InterPro" id="IPR001763">
    <property type="entry name" value="Rhodanese-like_dom"/>
</dbReference>
<feature type="transmembrane region" description="Helical" evidence="1">
    <location>
        <begin position="143"/>
        <end position="168"/>
    </location>
</feature>
<feature type="domain" description="Rhodanese" evidence="2">
    <location>
        <begin position="19"/>
        <end position="107"/>
    </location>
</feature>
<evidence type="ECO:0000313" key="3">
    <source>
        <dbReference type="EMBL" id="MFC7339275.1"/>
    </source>
</evidence>
<dbReference type="CDD" id="cd00158">
    <property type="entry name" value="RHOD"/>
    <property type="match status" value="1"/>
</dbReference>
<dbReference type="SMART" id="SM00450">
    <property type="entry name" value="RHOD"/>
    <property type="match status" value="1"/>
</dbReference>
<dbReference type="InterPro" id="IPR036873">
    <property type="entry name" value="Rhodanese-like_dom_sf"/>
</dbReference>
<keyword evidence="1" id="KW-0472">Membrane</keyword>
<comment type="caution">
    <text evidence="3">The sequence shown here is derived from an EMBL/GenBank/DDBJ whole genome shotgun (WGS) entry which is preliminary data.</text>
</comment>
<dbReference type="PANTHER" id="PTHR43031">
    <property type="entry name" value="FAD-DEPENDENT OXIDOREDUCTASE"/>
    <property type="match status" value="1"/>
</dbReference>